<name>A0A1S3Z7T6_TOBAC</name>
<dbReference type="GO" id="GO:0004176">
    <property type="term" value="F:ATP-dependent peptidase activity"/>
    <property type="evidence" value="ECO:0007669"/>
    <property type="project" value="InterPro"/>
</dbReference>
<reference evidence="1" key="1">
    <citation type="journal article" date="2014" name="Nat. Commun.">
        <title>The tobacco genome sequence and its comparison with those of tomato and potato.</title>
        <authorList>
            <person name="Sierro N."/>
            <person name="Battey J.N."/>
            <person name="Ouadi S."/>
            <person name="Bakaher N."/>
            <person name="Bovet L."/>
            <person name="Willig A."/>
            <person name="Goepfert S."/>
            <person name="Peitsch M.C."/>
            <person name="Ivanov N.V."/>
        </authorList>
    </citation>
    <scope>NUCLEOTIDE SEQUENCE [LARGE SCALE GENOMIC DNA]</scope>
</reference>
<dbReference type="InterPro" id="IPR037219">
    <property type="entry name" value="Peptidase_M41-like"/>
</dbReference>
<dbReference type="Gene3D" id="1.20.58.760">
    <property type="entry name" value="Peptidase M41"/>
    <property type="match status" value="1"/>
</dbReference>
<gene>
    <name evidence="2" type="primary">LOC107783941</name>
</gene>
<dbReference type="GO" id="GO:0006508">
    <property type="term" value="P:proteolysis"/>
    <property type="evidence" value="ECO:0007669"/>
    <property type="project" value="InterPro"/>
</dbReference>
<proteinExistence type="predicted"/>
<dbReference type="KEGG" id="nta:107783941"/>
<sequence length="299" mass="33930">MNLAVRELTVPVVRALAWTAREKESEAIRRRRALRRFDNELEKGNYKAALSHMKPGGLLGFGSVKLVVPKRIPTQELHMDDSASFESLPDSILRSIKHSIEFALLDEEVLLTGIEDDMRSESYDSPYEDHQMCLQHEAGHFLVGYLVGVLPRSYQVPSVEDIIQDKFAQGNVQFLGFEFLKQVDIDTISSNKFTQGKEIKAKISSRTLNKFLCVILGGLVAEHLVFGYSELLHSDVQQLDRVLRWLCFNENEADFVVRWAVITTLSLLSHHHEARSRLAEAMNSRRSIGYCIDAIESAL</sequence>
<dbReference type="SUPFAM" id="SSF140990">
    <property type="entry name" value="FtsH protease domain-like"/>
    <property type="match status" value="1"/>
</dbReference>
<dbReference type="PaxDb" id="4097-A0A1S3Z7T6"/>
<evidence type="ECO:0000313" key="1">
    <source>
        <dbReference type="Proteomes" id="UP000790787"/>
    </source>
</evidence>
<dbReference type="AlphaFoldDB" id="A0A1S3Z7T6"/>
<evidence type="ECO:0000313" key="2">
    <source>
        <dbReference type="RefSeq" id="XP_016460451.1"/>
    </source>
</evidence>
<dbReference type="OMA" id="ELHMDDS"/>
<dbReference type="RefSeq" id="XP_016460451.1">
    <property type="nucleotide sequence ID" value="XM_016604965.1"/>
</dbReference>
<protein>
    <submittedName>
        <fullName evidence="2">Uncharacterized protein LOC107783941</fullName>
    </submittedName>
</protein>
<dbReference type="STRING" id="4097.A0A1S3Z7T6"/>
<dbReference type="GO" id="GO:0005524">
    <property type="term" value="F:ATP binding"/>
    <property type="evidence" value="ECO:0007669"/>
    <property type="project" value="InterPro"/>
</dbReference>
<dbReference type="PANTHER" id="PTHR33471:SF4">
    <property type="entry name" value="T22H22.11 PROTEIN"/>
    <property type="match status" value="1"/>
</dbReference>
<dbReference type="RefSeq" id="XP_016460451.1">
    <property type="nucleotide sequence ID" value="XM_016604965.2"/>
</dbReference>
<keyword evidence="1" id="KW-1185">Reference proteome</keyword>
<dbReference type="GO" id="GO:0004222">
    <property type="term" value="F:metalloendopeptidase activity"/>
    <property type="evidence" value="ECO:0007669"/>
    <property type="project" value="InterPro"/>
</dbReference>
<organism evidence="1 2">
    <name type="scientific">Nicotiana tabacum</name>
    <name type="common">Common tobacco</name>
    <dbReference type="NCBI Taxonomy" id="4097"/>
    <lineage>
        <taxon>Eukaryota</taxon>
        <taxon>Viridiplantae</taxon>
        <taxon>Streptophyta</taxon>
        <taxon>Embryophyta</taxon>
        <taxon>Tracheophyta</taxon>
        <taxon>Spermatophyta</taxon>
        <taxon>Magnoliopsida</taxon>
        <taxon>eudicotyledons</taxon>
        <taxon>Gunneridae</taxon>
        <taxon>Pentapetalae</taxon>
        <taxon>asterids</taxon>
        <taxon>lamiids</taxon>
        <taxon>Solanales</taxon>
        <taxon>Solanaceae</taxon>
        <taxon>Nicotianoideae</taxon>
        <taxon>Nicotianeae</taxon>
        <taxon>Nicotiana</taxon>
    </lineage>
</organism>
<dbReference type="OrthoDB" id="66620at2759"/>
<dbReference type="Proteomes" id="UP000790787">
    <property type="component" value="Chromosome 20"/>
</dbReference>
<dbReference type="GeneID" id="107783941"/>
<dbReference type="PANTHER" id="PTHR33471">
    <property type="entry name" value="ATP-DEPENDENT ZINC METALLOPROTEASE-RELATED"/>
    <property type="match status" value="1"/>
</dbReference>
<reference evidence="2" key="2">
    <citation type="submission" date="2025-08" db="UniProtKB">
        <authorList>
            <consortium name="RefSeq"/>
        </authorList>
    </citation>
    <scope>IDENTIFICATION</scope>
    <source>
        <tissue evidence="2">Leaf</tissue>
    </source>
</reference>
<accession>A0A1S3Z7T6</accession>